<dbReference type="NCBIfam" id="TIGR00639">
    <property type="entry name" value="PurN"/>
    <property type="match status" value="1"/>
</dbReference>
<evidence type="ECO:0000256" key="5">
    <source>
        <dbReference type="ARBA" id="ARBA00047664"/>
    </source>
</evidence>
<gene>
    <name evidence="6 8" type="primary">purN</name>
    <name evidence="8" type="ORF">ACFSTF_00815</name>
</gene>
<evidence type="ECO:0000313" key="9">
    <source>
        <dbReference type="Proteomes" id="UP001597458"/>
    </source>
</evidence>
<organism evidence="8 9">
    <name type="scientific">Terrilactibacillus laevilacticus</name>
    <dbReference type="NCBI Taxonomy" id="1380157"/>
    <lineage>
        <taxon>Bacteria</taxon>
        <taxon>Bacillati</taxon>
        <taxon>Bacillota</taxon>
        <taxon>Bacilli</taxon>
        <taxon>Bacillales</taxon>
        <taxon>Bacillaceae</taxon>
        <taxon>Terrilactibacillus</taxon>
    </lineage>
</organism>
<dbReference type="Gene3D" id="3.40.50.170">
    <property type="entry name" value="Formyl transferase, N-terminal domain"/>
    <property type="match status" value="1"/>
</dbReference>
<dbReference type="EMBL" id="JBHUMR010000001">
    <property type="protein sequence ID" value="MFD2615885.1"/>
    <property type="molecule type" value="Genomic_DNA"/>
</dbReference>
<feature type="binding site" evidence="6">
    <location>
        <begin position="12"/>
        <end position="14"/>
    </location>
    <ligand>
        <name>N(1)-(5-phospho-beta-D-ribosyl)glycinamide</name>
        <dbReference type="ChEBI" id="CHEBI:143788"/>
    </ligand>
</feature>
<feature type="site" description="Raises pKa of active site His" evidence="6">
    <location>
        <position position="145"/>
    </location>
</feature>
<dbReference type="HAMAP" id="MF_01930">
    <property type="entry name" value="PurN"/>
    <property type="match status" value="1"/>
</dbReference>
<comment type="function">
    <text evidence="6">Catalyzes the transfer of a formyl group from 10-formyltetrahydrofolate to 5-phospho-ribosyl-glycinamide (GAR), producing 5-phospho-ribosyl-N-formylglycinamide (FGAR) and tetrahydrofolate.</text>
</comment>
<name>A0ABW5PKN0_9BACI</name>
<accession>A0ABW5PKN0</accession>
<comment type="catalytic activity">
    <reaction evidence="5 6">
        <text>N(1)-(5-phospho-beta-D-ribosyl)glycinamide + (6R)-10-formyltetrahydrofolate = N(2)-formyl-N(1)-(5-phospho-beta-D-ribosyl)glycinamide + (6S)-5,6,7,8-tetrahydrofolate + H(+)</text>
        <dbReference type="Rhea" id="RHEA:15053"/>
        <dbReference type="ChEBI" id="CHEBI:15378"/>
        <dbReference type="ChEBI" id="CHEBI:57453"/>
        <dbReference type="ChEBI" id="CHEBI:143788"/>
        <dbReference type="ChEBI" id="CHEBI:147286"/>
        <dbReference type="ChEBI" id="CHEBI:195366"/>
        <dbReference type="EC" id="2.1.2.2"/>
    </reaction>
</comment>
<comment type="similarity">
    <text evidence="4 6">Belongs to the GART family.</text>
</comment>
<dbReference type="SUPFAM" id="SSF53328">
    <property type="entry name" value="Formyltransferase"/>
    <property type="match status" value="1"/>
</dbReference>
<comment type="pathway">
    <text evidence="1 6">Purine metabolism; IMP biosynthesis via de novo pathway; N(2)-formyl-N(1)-(5-phospho-D-ribosyl)glycinamide from N(1)-(5-phospho-D-ribosyl)glycinamide (10-formyl THF route): step 1/1.</text>
</comment>
<dbReference type="InterPro" id="IPR001555">
    <property type="entry name" value="GART_AS"/>
</dbReference>
<keyword evidence="2 6" id="KW-0808">Transferase</keyword>
<feature type="binding site" evidence="6">
    <location>
        <position position="107"/>
    </location>
    <ligand>
        <name>(6R)-10-formyltetrahydrofolate</name>
        <dbReference type="ChEBI" id="CHEBI:195366"/>
    </ligand>
</feature>
<feature type="binding site" evidence="6">
    <location>
        <begin position="90"/>
        <end position="93"/>
    </location>
    <ligand>
        <name>(6R)-10-formyltetrahydrofolate</name>
        <dbReference type="ChEBI" id="CHEBI:195366"/>
    </ligand>
</feature>
<keyword evidence="9" id="KW-1185">Reference proteome</keyword>
<sequence>MPKLALFASGNGSNFQAIVDAVKKGQLDAEIPLLICDQKKAYVLERAAKANIEAHTFTLKEYGNKQAFEEAIVSLCQRHHIDYIILAGYMRIIGKTLLDAYQGRIINIHPSLLPSFPGLHAIEQAFDKGVKITGITVHYVDEGVDSGPIIAQAAVDIREDDTIESLTERMHETEHELYPKTIARILERKYVQKGDK</sequence>
<evidence type="ECO:0000256" key="3">
    <source>
        <dbReference type="ARBA" id="ARBA00022755"/>
    </source>
</evidence>
<evidence type="ECO:0000256" key="6">
    <source>
        <dbReference type="HAMAP-Rule" id="MF_01930"/>
    </source>
</evidence>
<dbReference type="InterPro" id="IPR002376">
    <property type="entry name" value="Formyl_transf_N"/>
</dbReference>
<dbReference type="GO" id="GO:0004644">
    <property type="term" value="F:phosphoribosylglycinamide formyltransferase activity"/>
    <property type="evidence" value="ECO:0007669"/>
    <property type="project" value="UniProtKB-EC"/>
</dbReference>
<dbReference type="PANTHER" id="PTHR43369">
    <property type="entry name" value="PHOSPHORIBOSYLGLYCINAMIDE FORMYLTRANSFERASE"/>
    <property type="match status" value="1"/>
</dbReference>
<dbReference type="InterPro" id="IPR036477">
    <property type="entry name" value="Formyl_transf_N_sf"/>
</dbReference>
<reference evidence="9" key="1">
    <citation type="journal article" date="2019" name="Int. J. Syst. Evol. Microbiol.">
        <title>The Global Catalogue of Microorganisms (GCM) 10K type strain sequencing project: providing services to taxonomists for standard genome sequencing and annotation.</title>
        <authorList>
            <consortium name="The Broad Institute Genomics Platform"/>
            <consortium name="The Broad Institute Genome Sequencing Center for Infectious Disease"/>
            <person name="Wu L."/>
            <person name="Ma J."/>
        </authorList>
    </citation>
    <scope>NUCLEOTIDE SEQUENCE [LARGE SCALE GENOMIC DNA]</scope>
    <source>
        <strain evidence="9">TISTR 2241</strain>
    </source>
</reference>
<dbReference type="InterPro" id="IPR004607">
    <property type="entry name" value="GART"/>
</dbReference>
<evidence type="ECO:0000256" key="4">
    <source>
        <dbReference type="ARBA" id="ARBA00038440"/>
    </source>
</evidence>
<comment type="caution">
    <text evidence="8">The sequence shown here is derived from an EMBL/GenBank/DDBJ whole genome shotgun (WGS) entry which is preliminary data.</text>
</comment>
<evidence type="ECO:0000256" key="2">
    <source>
        <dbReference type="ARBA" id="ARBA00022679"/>
    </source>
</evidence>
<dbReference type="Proteomes" id="UP001597458">
    <property type="component" value="Unassembled WGS sequence"/>
</dbReference>
<evidence type="ECO:0000313" key="8">
    <source>
        <dbReference type="EMBL" id="MFD2615885.1"/>
    </source>
</evidence>
<dbReference type="EC" id="2.1.2.2" evidence="6"/>
<protein>
    <recommendedName>
        <fullName evidence="6">Phosphoribosylglycinamide formyltransferase</fullName>
        <ecNumber evidence="6">2.1.2.2</ecNumber>
    </recommendedName>
    <alternativeName>
        <fullName evidence="6">5'-phosphoribosylglycinamide transformylase</fullName>
    </alternativeName>
    <alternativeName>
        <fullName evidence="6">GAR transformylase</fullName>
        <shortName evidence="6">GART</shortName>
    </alternativeName>
</protein>
<dbReference type="CDD" id="cd08645">
    <property type="entry name" value="FMT_core_GART"/>
    <property type="match status" value="1"/>
</dbReference>
<feature type="domain" description="Formyl transferase N-terminal" evidence="7">
    <location>
        <begin position="3"/>
        <end position="182"/>
    </location>
</feature>
<dbReference type="RefSeq" id="WP_141191120.1">
    <property type="nucleotide sequence ID" value="NZ_JBHUMR010000001.1"/>
</dbReference>
<evidence type="ECO:0000259" key="7">
    <source>
        <dbReference type="Pfam" id="PF00551"/>
    </source>
</evidence>
<feature type="binding site" evidence="6">
    <location>
        <position position="65"/>
    </location>
    <ligand>
        <name>(6R)-10-formyltetrahydrofolate</name>
        <dbReference type="ChEBI" id="CHEBI:195366"/>
    </ligand>
</feature>
<proteinExistence type="inferred from homology"/>
<dbReference type="PROSITE" id="PS00373">
    <property type="entry name" value="GART"/>
    <property type="match status" value="1"/>
</dbReference>
<dbReference type="Pfam" id="PF00551">
    <property type="entry name" value="Formyl_trans_N"/>
    <property type="match status" value="1"/>
</dbReference>
<evidence type="ECO:0000256" key="1">
    <source>
        <dbReference type="ARBA" id="ARBA00005054"/>
    </source>
</evidence>
<dbReference type="PANTHER" id="PTHR43369:SF2">
    <property type="entry name" value="PHOSPHORIBOSYLGLYCINAMIDE FORMYLTRANSFERASE"/>
    <property type="match status" value="1"/>
</dbReference>
<keyword evidence="3 6" id="KW-0658">Purine biosynthesis</keyword>
<feature type="active site" description="Proton donor" evidence="6">
    <location>
        <position position="109"/>
    </location>
</feature>